<dbReference type="EMBL" id="JAHFVK010000002">
    <property type="protein sequence ID" value="MBT2134822.1"/>
    <property type="molecule type" value="Genomic_DNA"/>
</dbReference>
<feature type="domain" description="KTSC" evidence="1">
    <location>
        <begin position="3"/>
        <end position="59"/>
    </location>
</feature>
<evidence type="ECO:0000313" key="2">
    <source>
        <dbReference type="EMBL" id="MBT2134822.1"/>
    </source>
</evidence>
<keyword evidence="3" id="KW-1185">Reference proteome</keyword>
<sequence length="94" mass="10787">MPSTAIRSLQYEPAARALDIEFISGRRYRYSGVPEETARAFRSAFSKGRFFNARIRDRFACVELTAEPEEWGVEWVDRRLPDTTSSAPRKEKGA</sequence>
<organism evidence="2 3">
    <name type="scientific">Croceibacterium selenioxidans</name>
    <dbReference type="NCBI Taxonomy" id="2838833"/>
    <lineage>
        <taxon>Bacteria</taxon>
        <taxon>Pseudomonadati</taxon>
        <taxon>Pseudomonadota</taxon>
        <taxon>Alphaproteobacteria</taxon>
        <taxon>Sphingomonadales</taxon>
        <taxon>Erythrobacteraceae</taxon>
        <taxon>Croceibacterium</taxon>
    </lineage>
</organism>
<reference evidence="2 3" key="1">
    <citation type="submission" date="2021-05" db="EMBL/GenBank/DDBJ databases">
        <title>Croceibacterium sp. LX-88 genome sequence.</title>
        <authorList>
            <person name="Luo X."/>
        </authorList>
    </citation>
    <scope>NUCLEOTIDE SEQUENCE [LARGE SCALE GENOMIC DNA]</scope>
    <source>
        <strain evidence="2 3">LX-88</strain>
    </source>
</reference>
<dbReference type="Pfam" id="PF13619">
    <property type="entry name" value="KTSC"/>
    <property type="match status" value="1"/>
</dbReference>
<accession>A0ABS5W4Z3</accession>
<dbReference type="Proteomes" id="UP000811255">
    <property type="component" value="Unassembled WGS sequence"/>
</dbReference>
<gene>
    <name evidence="2" type="ORF">KK137_10790</name>
</gene>
<proteinExistence type="predicted"/>
<protein>
    <submittedName>
        <fullName evidence="2">KTSC domain-containing protein</fullName>
    </submittedName>
</protein>
<dbReference type="InterPro" id="IPR025309">
    <property type="entry name" value="KTSC_dom"/>
</dbReference>
<evidence type="ECO:0000259" key="1">
    <source>
        <dbReference type="Pfam" id="PF13619"/>
    </source>
</evidence>
<name>A0ABS5W4Z3_9SPHN</name>
<comment type="caution">
    <text evidence="2">The sequence shown here is derived from an EMBL/GenBank/DDBJ whole genome shotgun (WGS) entry which is preliminary data.</text>
</comment>
<evidence type="ECO:0000313" key="3">
    <source>
        <dbReference type="Proteomes" id="UP000811255"/>
    </source>
</evidence>